<dbReference type="InterPro" id="IPR036249">
    <property type="entry name" value="Thioredoxin-like_sf"/>
</dbReference>
<evidence type="ECO:0000259" key="2">
    <source>
        <dbReference type="Pfam" id="PF17172"/>
    </source>
</evidence>
<feature type="domain" description="Thioredoxin-like fold" evidence="2">
    <location>
        <begin position="18"/>
        <end position="113"/>
    </location>
</feature>
<dbReference type="SFLD" id="SFLDS00019">
    <property type="entry name" value="Glutathione_Transferase_(cytos"/>
    <property type="match status" value="1"/>
</dbReference>
<reference evidence="3" key="1">
    <citation type="submission" date="2021-11" db="EMBL/GenBank/DDBJ databases">
        <title>Legionella maioricencis sp. nov., a new species isolated from hot water samples in Mallorca.</title>
        <authorList>
            <person name="Crespi S."/>
            <person name="Drasar V."/>
            <person name="Salva-Serra F."/>
            <person name="Jaen-Luchoro D."/>
            <person name="Pineiro-Iglesias B."/>
            <person name="Aliaga F."/>
            <person name="Fernandez-Juarez V."/>
            <person name="Coll G."/>
            <person name="Moore E.R.B."/>
            <person name="Bennasar-Figueras A."/>
        </authorList>
    </citation>
    <scope>NUCLEOTIDE SEQUENCE</scope>
    <source>
        <strain evidence="3">HCPI-6</strain>
    </source>
</reference>
<name>A0A9X2CXS2_9GAMM</name>
<sequence length="249" mass="29343">MITLFQFYRVWGLPNASPFCMKVETYLRMMKLPYESKFVNNPQKSPKGKLPHIKMDGKFYPDSELIIDELKTRFGDELDRGLTAEQKALAVLIDVDFCERLYWIMIYLRWQNDTGWEHVKESLFENLPALAKLFVPNMIRKYMLKQLNHQGTGRHTLQEVLQMGIKNLDIMSVILGEKKYFLGDKPTTVDATAFAFLANILWNPLHDPFKEHALQQNNIVAYCHRMWDEYYPDFVKPQTESYVVNNLLH</sequence>
<feature type="domain" description="Metaxin glutathione S-transferase" evidence="1">
    <location>
        <begin position="166"/>
        <end position="226"/>
    </location>
</feature>
<dbReference type="CDD" id="cd03080">
    <property type="entry name" value="GST_N_Metaxin_like"/>
    <property type="match status" value="1"/>
</dbReference>
<dbReference type="Pfam" id="PF17171">
    <property type="entry name" value="GST_C_6"/>
    <property type="match status" value="1"/>
</dbReference>
<dbReference type="PANTHER" id="PTHR12289">
    <property type="entry name" value="METAXIN RELATED"/>
    <property type="match status" value="1"/>
</dbReference>
<dbReference type="InterPro" id="IPR040079">
    <property type="entry name" value="Glutathione_S-Trfase"/>
</dbReference>
<dbReference type="Gene3D" id="3.40.30.10">
    <property type="entry name" value="Glutaredoxin"/>
    <property type="match status" value="1"/>
</dbReference>
<dbReference type="CDD" id="cd03193">
    <property type="entry name" value="GST_C_Metaxin"/>
    <property type="match status" value="1"/>
</dbReference>
<protein>
    <submittedName>
        <fullName evidence="3">Glutathione S-transferase family protein</fullName>
    </submittedName>
</protein>
<evidence type="ECO:0000313" key="4">
    <source>
        <dbReference type="Proteomes" id="UP001139721"/>
    </source>
</evidence>
<evidence type="ECO:0000259" key="1">
    <source>
        <dbReference type="Pfam" id="PF17171"/>
    </source>
</evidence>
<dbReference type="SUPFAM" id="SSF52833">
    <property type="entry name" value="Thioredoxin-like"/>
    <property type="match status" value="1"/>
</dbReference>
<dbReference type="Gene3D" id="1.20.1050.10">
    <property type="match status" value="1"/>
</dbReference>
<dbReference type="GO" id="GO:0005737">
    <property type="term" value="C:cytoplasm"/>
    <property type="evidence" value="ECO:0007669"/>
    <property type="project" value="TreeGrafter"/>
</dbReference>
<dbReference type="EMBL" id="JAJKBJ010000001">
    <property type="protein sequence ID" value="MCL9682681.1"/>
    <property type="molecule type" value="Genomic_DNA"/>
</dbReference>
<proteinExistence type="predicted"/>
<gene>
    <name evidence="3" type="ORF">LOX96_01090</name>
</gene>
<dbReference type="SUPFAM" id="SSF47616">
    <property type="entry name" value="GST C-terminal domain-like"/>
    <property type="match status" value="1"/>
</dbReference>
<dbReference type="SFLD" id="SFLDG01180">
    <property type="entry name" value="SUF1"/>
    <property type="match status" value="1"/>
</dbReference>
<dbReference type="InterPro" id="IPR012336">
    <property type="entry name" value="Thioredoxin-like_fold"/>
</dbReference>
<dbReference type="InterPro" id="IPR036282">
    <property type="entry name" value="Glutathione-S-Trfase_C_sf"/>
</dbReference>
<dbReference type="PANTHER" id="PTHR12289:SF41">
    <property type="entry name" value="FAILED AXON CONNECTIONS-RELATED"/>
    <property type="match status" value="1"/>
</dbReference>
<accession>A0A9X2CXS2</accession>
<evidence type="ECO:0000313" key="3">
    <source>
        <dbReference type="EMBL" id="MCL9682681.1"/>
    </source>
</evidence>
<dbReference type="InterPro" id="IPR050931">
    <property type="entry name" value="Mito_Protein_Transport_Metaxin"/>
</dbReference>
<comment type="caution">
    <text evidence="3">The sequence shown here is derived from an EMBL/GenBank/DDBJ whole genome shotgun (WGS) entry which is preliminary data.</text>
</comment>
<dbReference type="Pfam" id="PF17172">
    <property type="entry name" value="GST_N_4"/>
    <property type="match status" value="1"/>
</dbReference>
<organism evidence="3 4">
    <name type="scientific">Legionella maioricensis</name>
    <dbReference type="NCBI Taxonomy" id="2896528"/>
    <lineage>
        <taxon>Bacteria</taxon>
        <taxon>Pseudomonadati</taxon>
        <taxon>Pseudomonadota</taxon>
        <taxon>Gammaproteobacteria</taxon>
        <taxon>Legionellales</taxon>
        <taxon>Legionellaceae</taxon>
        <taxon>Legionella</taxon>
    </lineage>
</organism>
<keyword evidence="4" id="KW-1185">Reference proteome</keyword>
<dbReference type="InterPro" id="IPR033468">
    <property type="entry name" value="Metaxin_GST"/>
</dbReference>
<dbReference type="SFLD" id="SFLDG01200">
    <property type="entry name" value="SUF1.1"/>
    <property type="match status" value="1"/>
</dbReference>
<dbReference type="Proteomes" id="UP001139721">
    <property type="component" value="Unassembled WGS sequence"/>
</dbReference>
<dbReference type="AlphaFoldDB" id="A0A9X2CXS2"/>
<dbReference type="InterPro" id="IPR026928">
    <property type="entry name" value="FAX/IsoI-like"/>
</dbReference>
<dbReference type="RefSeq" id="WP_250421377.1">
    <property type="nucleotide sequence ID" value="NZ_JAJKBJ010000001.1"/>
</dbReference>